<dbReference type="AlphaFoldDB" id="A0A1Q9D0I3"/>
<dbReference type="OrthoDB" id="1886626at2759"/>
<name>A0A1Q9D0I3_SYMMI</name>
<dbReference type="SUPFAM" id="SSF53649">
    <property type="entry name" value="Alkaline phosphatase-like"/>
    <property type="match status" value="1"/>
</dbReference>
<keyword evidence="3" id="KW-1185">Reference proteome</keyword>
<dbReference type="PANTHER" id="PTHR46615">
    <property type="entry name" value="ARYLSULFATASE K"/>
    <property type="match status" value="1"/>
</dbReference>
<feature type="domain" description="Sulfatase N-terminal" evidence="1">
    <location>
        <begin position="74"/>
        <end position="448"/>
    </location>
</feature>
<dbReference type="GO" id="GO:0015024">
    <property type="term" value="F:glucuronate-2-sulfatase activity"/>
    <property type="evidence" value="ECO:0007669"/>
    <property type="project" value="TreeGrafter"/>
</dbReference>
<dbReference type="InterPro" id="IPR000917">
    <property type="entry name" value="Sulfatase_N"/>
</dbReference>
<organism evidence="2 3">
    <name type="scientific">Symbiodinium microadriaticum</name>
    <name type="common">Dinoflagellate</name>
    <name type="synonym">Zooxanthella microadriatica</name>
    <dbReference type="NCBI Taxonomy" id="2951"/>
    <lineage>
        <taxon>Eukaryota</taxon>
        <taxon>Sar</taxon>
        <taxon>Alveolata</taxon>
        <taxon>Dinophyceae</taxon>
        <taxon>Suessiales</taxon>
        <taxon>Symbiodiniaceae</taxon>
        <taxon>Symbiodinium</taxon>
    </lineage>
</organism>
<gene>
    <name evidence="2" type="primary">arsk</name>
    <name evidence="2" type="ORF">AK812_SmicGene29948</name>
</gene>
<dbReference type="PANTHER" id="PTHR46615:SF1">
    <property type="entry name" value="ARYLSULFATASE K"/>
    <property type="match status" value="1"/>
</dbReference>
<reference evidence="2 3" key="1">
    <citation type="submission" date="2016-02" db="EMBL/GenBank/DDBJ databases">
        <title>Genome analysis of coral dinoflagellate symbionts highlights evolutionary adaptations to a symbiotic lifestyle.</title>
        <authorList>
            <person name="Aranda M."/>
            <person name="Li Y."/>
            <person name="Liew Y.J."/>
            <person name="Baumgarten S."/>
            <person name="Simakov O."/>
            <person name="Wilson M."/>
            <person name="Piel J."/>
            <person name="Ashoor H."/>
            <person name="Bougouffa S."/>
            <person name="Bajic V.B."/>
            <person name="Ryu T."/>
            <person name="Ravasi T."/>
            <person name="Bayer T."/>
            <person name="Micklem G."/>
            <person name="Kim H."/>
            <person name="Bhak J."/>
            <person name="Lajeunesse T.C."/>
            <person name="Voolstra C.R."/>
        </authorList>
    </citation>
    <scope>NUCLEOTIDE SEQUENCE [LARGE SCALE GENOMIC DNA]</scope>
    <source>
        <strain evidence="2 3">CCMP2467</strain>
    </source>
</reference>
<dbReference type="Gene3D" id="3.40.720.10">
    <property type="entry name" value="Alkaline Phosphatase, subunit A"/>
    <property type="match status" value="1"/>
</dbReference>
<dbReference type="Pfam" id="PF00884">
    <property type="entry name" value="Sulfatase"/>
    <property type="match status" value="1"/>
</dbReference>
<dbReference type="InterPro" id="IPR051849">
    <property type="entry name" value="GAG-degrading_sulfatase"/>
</dbReference>
<evidence type="ECO:0000313" key="2">
    <source>
        <dbReference type="EMBL" id="OLP88683.1"/>
    </source>
</evidence>
<sequence length="633" mass="71857">MHQANLPDAPVDFVATVAPWSSLAGRYRKVVAHGQPTFFYFIGWCIMWRLARAFLSLAAGSLVLAAERERHERPHILFLMVDEMDGRLLDDETPQFKPPLPNLRALMNRGAYFPNTYSNSPLCVPARTSMVTGRYNSDIKIWDNFVGIANVNGDDTQIDQRCLAAYSRRECLDFAAVQRINGTFFDVLADQGYNLTLWGKVHAGGGVERFSRHIFNDPFTGTGLVRESAKAWTRSTGVSSKLQDPTDWLQRPIDVPKPAENFFDYPTAEECTRLLEQGLFKSSTPQFLYCSFAVPHPPYQTNSTYWNAVGPLGKHAIPPLVPRNKLHPADEYAVKSKQFWNLDNCSSEHIEHFRRVYFAMCVEADHLVGRILRAFWANVNPDDAYVIFVSDHGELNLEHRQWQKSSMKEASARIPLIVSGPGMPKGRRVQSLASLNDIYPTLIDMAGARSRVPVDKLAGESVLPIAHWDQRKRGYVVSEYYDTFSRTGTFMVRHGQKKLIVHAPLESGLRWPSQLFNIAEDPWELTDLANQFPSEVTRLEALLHKEFDVEAVDKQKKEYDHLMFVNYVYRRYSGPAGCQKAMNVAFPGFDDEDAKLVEAWLGKPCCKVQAGRVQRKAKYHKLACPSKMGDKFP</sequence>
<dbReference type="OMA" id="ERHERPH"/>
<dbReference type="EMBL" id="LSRX01000800">
    <property type="protein sequence ID" value="OLP88683.1"/>
    <property type="molecule type" value="Genomic_DNA"/>
</dbReference>
<proteinExistence type="predicted"/>
<dbReference type="InterPro" id="IPR017850">
    <property type="entry name" value="Alkaline_phosphatase_core_sf"/>
</dbReference>
<accession>A0A1Q9D0I3</accession>
<protein>
    <submittedName>
        <fullName evidence="2">Arylsulfatase K</fullName>
    </submittedName>
</protein>
<evidence type="ECO:0000313" key="3">
    <source>
        <dbReference type="Proteomes" id="UP000186817"/>
    </source>
</evidence>
<comment type="caution">
    <text evidence="2">The sequence shown here is derived from an EMBL/GenBank/DDBJ whole genome shotgun (WGS) entry which is preliminary data.</text>
</comment>
<dbReference type="GO" id="GO:0004065">
    <property type="term" value="F:arylsulfatase activity"/>
    <property type="evidence" value="ECO:0007669"/>
    <property type="project" value="TreeGrafter"/>
</dbReference>
<dbReference type="Proteomes" id="UP000186817">
    <property type="component" value="Unassembled WGS sequence"/>
</dbReference>
<evidence type="ECO:0000259" key="1">
    <source>
        <dbReference type="Pfam" id="PF00884"/>
    </source>
</evidence>